<comment type="subcellular location">
    <subcellularLocation>
        <location evidence="7">Plastid</location>
        <location evidence="7">Chloroplast</location>
    </subcellularLocation>
</comment>
<gene>
    <name evidence="7 9" type="primary">rps11</name>
    <name evidence="11" type="ORF">BW920_0048</name>
    <name evidence="10" type="ORF">ChprCp014</name>
</gene>
<reference evidence="9" key="1">
    <citation type="submission" date="2013-02" db="EMBL/GenBank/DDBJ databases">
        <title>Chloroplast Sequencing of Green Alga Chlorella protothecoides and Comparative Analyses with C. variabilis and C. vulgaris.</title>
        <authorList>
            <person name="Park S.-H."/>
            <person name="Starkenburg S."/>
            <person name="Kyndt J."/>
            <person name="Angelova A."/>
            <person name="Chertkov O."/>
            <person name="Shen X."/>
            <person name="Brown J.K."/>
        </authorList>
    </citation>
    <scope>NUCLEOTIDE SEQUENCE</scope>
</reference>
<dbReference type="GeneID" id="18667182"/>
<dbReference type="PIRSF" id="PIRSF002131">
    <property type="entry name" value="Ribosomal_S11"/>
    <property type="match status" value="1"/>
</dbReference>
<evidence type="ECO:0000256" key="8">
    <source>
        <dbReference type="RuleBase" id="RU003629"/>
    </source>
</evidence>
<keyword evidence="2 7" id="KW-0699">rRNA-binding</keyword>
<dbReference type="FunFam" id="3.30.420.80:FF:000010">
    <property type="entry name" value="30S ribosomal protein S11"/>
    <property type="match status" value="1"/>
</dbReference>
<evidence type="ECO:0000256" key="3">
    <source>
        <dbReference type="ARBA" id="ARBA00022884"/>
    </source>
</evidence>
<evidence type="ECO:0000256" key="5">
    <source>
        <dbReference type="ARBA" id="ARBA00023274"/>
    </source>
</evidence>
<organism evidence="9">
    <name type="scientific">Auxenochlorella protothecoides</name>
    <name type="common">Green microalga</name>
    <name type="synonym">Chlorella protothecoides</name>
    <dbReference type="NCBI Taxonomy" id="3075"/>
    <lineage>
        <taxon>Eukaryota</taxon>
        <taxon>Viridiplantae</taxon>
        <taxon>Chlorophyta</taxon>
        <taxon>core chlorophytes</taxon>
        <taxon>Trebouxiophyceae</taxon>
        <taxon>Chlorellales</taxon>
        <taxon>Chlorellaceae</taxon>
        <taxon>Auxenochlorella</taxon>
    </lineage>
</organism>
<dbReference type="Pfam" id="PF00411">
    <property type="entry name" value="Ribosomal_S11"/>
    <property type="match status" value="1"/>
</dbReference>
<evidence type="ECO:0000256" key="4">
    <source>
        <dbReference type="ARBA" id="ARBA00022980"/>
    </source>
</evidence>
<dbReference type="InterPro" id="IPR001971">
    <property type="entry name" value="Ribosomal_uS11"/>
</dbReference>
<evidence type="ECO:0000256" key="2">
    <source>
        <dbReference type="ARBA" id="ARBA00022730"/>
    </source>
</evidence>
<dbReference type="RefSeq" id="YP_009019359.1">
    <property type="nucleotide sequence ID" value="NC_023775.1"/>
</dbReference>
<reference evidence="11" key="3">
    <citation type="submission" date="2017-02" db="EMBL/GenBank/DDBJ databases">
        <title>Whole genome sequencing of photosynthetic microalga Auxenochlorella protothecoides UTEX 2341.</title>
        <authorList>
            <person name="Patelou M."/>
            <person name="Skliros D."/>
            <person name="Kalliampakou K.I."/>
            <person name="Ioannidis N.E."/>
            <person name="Papazi A."/>
            <person name="Katharios P."/>
            <person name="Kotzabasis K."/>
            <person name="Flemetakis E."/>
        </authorList>
    </citation>
    <scope>NUCLEOTIDE SEQUENCE</scope>
    <source>
        <strain evidence="11">UTEX 2341</strain>
    </source>
</reference>
<protein>
    <recommendedName>
        <fullName evidence="6 7">Small ribosomal subunit protein uS11c</fullName>
    </recommendedName>
</protein>
<evidence type="ECO:0000313" key="9">
    <source>
        <dbReference type="EMBL" id="AGL10913.1"/>
    </source>
</evidence>
<dbReference type="KEGG" id="apro:CP73_p031"/>
<dbReference type="NCBIfam" id="NF003698">
    <property type="entry name" value="PRK05309.1"/>
    <property type="match status" value="1"/>
</dbReference>
<dbReference type="AlphaFoldDB" id="A0A023HHQ9"/>
<accession>A0A023HHQ9</accession>
<comment type="subunit">
    <text evidence="7">Part of the 30S ribosomal subunit.</text>
</comment>
<comment type="similarity">
    <text evidence="1 7 8">Belongs to the universal ribosomal protein uS11 family.</text>
</comment>
<dbReference type="InterPro" id="IPR036967">
    <property type="entry name" value="Ribosomal_uS11_sf"/>
</dbReference>
<dbReference type="EMBL" id="KC631634">
    <property type="protein sequence ID" value="AGL10913.1"/>
    <property type="molecule type" value="Genomic_DNA"/>
</dbReference>
<evidence type="ECO:0000313" key="10">
    <source>
        <dbReference type="EMBL" id="AGN72459.1"/>
    </source>
</evidence>
<keyword evidence="4 7" id="KW-0689">Ribosomal protein</keyword>
<dbReference type="EMBL" id="KC843975">
    <property type="protein sequence ID" value="AGN72459.1"/>
    <property type="molecule type" value="Genomic_DNA"/>
</dbReference>
<keyword evidence="3 7" id="KW-0694">RNA-binding</keyword>
<dbReference type="GO" id="GO:0006412">
    <property type="term" value="P:translation"/>
    <property type="evidence" value="ECO:0007669"/>
    <property type="project" value="UniProtKB-UniRule"/>
</dbReference>
<keyword evidence="9" id="KW-0150">Chloroplast</keyword>
<name>A0A023HHQ9_AUXPR</name>
<dbReference type="SUPFAM" id="SSF53137">
    <property type="entry name" value="Translational machinery components"/>
    <property type="match status" value="1"/>
</dbReference>
<dbReference type="GO" id="GO:0019843">
    <property type="term" value="F:rRNA binding"/>
    <property type="evidence" value="ECO:0007669"/>
    <property type="project" value="UniProtKB-UniRule"/>
</dbReference>
<dbReference type="GO" id="GO:0009507">
    <property type="term" value="C:chloroplast"/>
    <property type="evidence" value="ECO:0007669"/>
    <property type="project" value="UniProtKB-SubCell"/>
</dbReference>
<dbReference type="EMBL" id="KY613608">
    <property type="protein sequence ID" value="ARU77477.1"/>
    <property type="molecule type" value="Genomic_DNA"/>
</dbReference>
<dbReference type="Gene3D" id="3.30.420.80">
    <property type="entry name" value="Ribosomal protein S11"/>
    <property type="match status" value="1"/>
</dbReference>
<dbReference type="InterPro" id="IPR019981">
    <property type="entry name" value="Ribosomal_uS11_bac-type"/>
</dbReference>
<dbReference type="GO" id="GO:0005840">
    <property type="term" value="C:ribosome"/>
    <property type="evidence" value="ECO:0007669"/>
    <property type="project" value="UniProtKB-KW"/>
</dbReference>
<evidence type="ECO:0000256" key="7">
    <source>
        <dbReference type="HAMAP-Rule" id="MF_01310"/>
    </source>
</evidence>
<proteinExistence type="inferred from homology"/>
<evidence type="ECO:0000256" key="1">
    <source>
        <dbReference type="ARBA" id="ARBA00006194"/>
    </source>
</evidence>
<dbReference type="GO" id="GO:0003735">
    <property type="term" value="F:structural constituent of ribosome"/>
    <property type="evidence" value="ECO:0007669"/>
    <property type="project" value="InterPro"/>
</dbReference>
<dbReference type="NCBIfam" id="TIGR03632">
    <property type="entry name" value="uS11_bact"/>
    <property type="match status" value="1"/>
</dbReference>
<keyword evidence="9" id="KW-0934">Plastid</keyword>
<evidence type="ECO:0000313" key="11">
    <source>
        <dbReference type="EMBL" id="ARU77477.1"/>
    </source>
</evidence>
<dbReference type="InterPro" id="IPR018102">
    <property type="entry name" value="Ribosomal_uS11_CS"/>
</dbReference>
<reference evidence="10" key="2">
    <citation type="submission" date="2013-03" db="EMBL/GenBank/DDBJ databases">
        <title>Organelle genomes of microalga Chlorella protothecoides reveal evolution from autotroph to heterotroph.</title>
        <authorList>
            <person name="Yan D."/>
            <person name="Wang Y."/>
            <person name="Shen Y."/>
            <person name="Gong J."/>
            <person name="Gao C."/>
            <person name="Jiang H."/>
            <person name="Dai J."/>
            <person name="Wu Q."/>
        </authorList>
    </citation>
    <scope>NUCLEOTIDE SEQUENCE</scope>
</reference>
<dbReference type="HAMAP" id="MF_01310">
    <property type="entry name" value="Ribosomal_uS11"/>
    <property type="match status" value="1"/>
</dbReference>
<dbReference type="PROSITE" id="PS00054">
    <property type="entry name" value="RIBOSOMAL_S11"/>
    <property type="match status" value="1"/>
</dbReference>
<geneLocation type="chloroplast" evidence="9"/>
<keyword evidence="5 7" id="KW-0687">Ribonucleoprotein</keyword>
<sequence>MPKKVEKISKKKFKEKVIRGVAHIQSTFNNTIVTITNPKGNVLAWASSGTSGFKGARKKTPLAAKQAAENVAQICVSQGMKELIVRIKGAGVGREAALRGLRDAGLTITVIRDITPIPHNGCRPPKKRRI</sequence>
<evidence type="ECO:0000256" key="6">
    <source>
        <dbReference type="ARBA" id="ARBA00035260"/>
    </source>
</evidence>
<dbReference type="GO" id="GO:1990904">
    <property type="term" value="C:ribonucleoprotein complex"/>
    <property type="evidence" value="ECO:0007669"/>
    <property type="project" value="UniProtKB-KW"/>
</dbReference>
<dbReference type="PANTHER" id="PTHR11759">
    <property type="entry name" value="40S RIBOSOMAL PROTEIN S14/30S RIBOSOMAL PROTEIN S11"/>
    <property type="match status" value="1"/>
</dbReference>